<evidence type="ECO:0000256" key="3">
    <source>
        <dbReference type="RuleBase" id="RU361235"/>
    </source>
</evidence>
<gene>
    <name evidence="5" type="ORF">N7460_012392</name>
</gene>
<dbReference type="GO" id="GO:0016787">
    <property type="term" value="F:hydrolase activity"/>
    <property type="evidence" value="ECO:0007669"/>
    <property type="project" value="UniProtKB-KW"/>
</dbReference>
<evidence type="ECO:0000259" key="4">
    <source>
        <dbReference type="Pfam" id="PF00135"/>
    </source>
</evidence>
<protein>
    <recommendedName>
        <fullName evidence="3">Carboxylic ester hydrolase</fullName>
        <ecNumber evidence="3">3.1.1.-</ecNumber>
    </recommendedName>
</protein>
<reference evidence="5" key="1">
    <citation type="journal article" date="2023" name="IMA Fungus">
        <title>Comparative genomic study of the Penicillium genus elucidates a diverse pangenome and 15 lateral gene transfer events.</title>
        <authorList>
            <person name="Petersen C."/>
            <person name="Sorensen T."/>
            <person name="Nielsen M.R."/>
            <person name="Sondergaard T.E."/>
            <person name="Sorensen J.L."/>
            <person name="Fitzpatrick D.A."/>
            <person name="Frisvad J.C."/>
            <person name="Nielsen K.L."/>
        </authorList>
    </citation>
    <scope>NUCLEOTIDE SEQUENCE</scope>
    <source>
        <strain evidence="5">IBT 15450</strain>
    </source>
</reference>
<dbReference type="PANTHER" id="PTHR43142">
    <property type="entry name" value="CARBOXYLIC ESTER HYDROLASE"/>
    <property type="match status" value="1"/>
</dbReference>
<dbReference type="GO" id="GO:0072330">
    <property type="term" value="P:monocarboxylic acid biosynthetic process"/>
    <property type="evidence" value="ECO:0007669"/>
    <property type="project" value="UniProtKB-ARBA"/>
</dbReference>
<comment type="caution">
    <text evidence="5">The sequence shown here is derived from an EMBL/GenBank/DDBJ whole genome shotgun (WGS) entry which is preliminary data.</text>
</comment>
<name>A0AAD6I2B2_PENCN</name>
<dbReference type="Pfam" id="PF00135">
    <property type="entry name" value="COesterase"/>
    <property type="match status" value="1"/>
</dbReference>
<dbReference type="InterPro" id="IPR029058">
    <property type="entry name" value="AB_hydrolase_fold"/>
</dbReference>
<keyword evidence="6" id="KW-1185">Reference proteome</keyword>
<dbReference type="EMBL" id="JAQJZL010000015">
    <property type="protein sequence ID" value="KAJ6027575.1"/>
    <property type="molecule type" value="Genomic_DNA"/>
</dbReference>
<keyword evidence="2 3" id="KW-0378">Hydrolase</keyword>
<dbReference type="Gene3D" id="3.40.50.1820">
    <property type="entry name" value="alpha/beta hydrolase"/>
    <property type="match status" value="1"/>
</dbReference>
<proteinExistence type="inferred from homology"/>
<evidence type="ECO:0000313" key="6">
    <source>
        <dbReference type="Proteomes" id="UP001219568"/>
    </source>
</evidence>
<dbReference type="EC" id="3.1.1.-" evidence="3"/>
<dbReference type="SUPFAM" id="SSF53474">
    <property type="entry name" value="alpha/beta-Hydrolases"/>
    <property type="match status" value="1"/>
</dbReference>
<dbReference type="PROSITE" id="PS00122">
    <property type="entry name" value="CARBOXYLESTERASE_B_1"/>
    <property type="match status" value="1"/>
</dbReference>
<organism evidence="5 6">
    <name type="scientific">Penicillium canescens</name>
    <dbReference type="NCBI Taxonomy" id="5083"/>
    <lineage>
        <taxon>Eukaryota</taxon>
        <taxon>Fungi</taxon>
        <taxon>Dikarya</taxon>
        <taxon>Ascomycota</taxon>
        <taxon>Pezizomycotina</taxon>
        <taxon>Eurotiomycetes</taxon>
        <taxon>Eurotiomycetidae</taxon>
        <taxon>Eurotiales</taxon>
        <taxon>Aspergillaceae</taxon>
        <taxon>Penicillium</taxon>
    </lineage>
</organism>
<evidence type="ECO:0000313" key="5">
    <source>
        <dbReference type="EMBL" id="KAJ6027575.1"/>
    </source>
</evidence>
<dbReference type="AlphaFoldDB" id="A0AAD6I2B2"/>
<dbReference type="InterPro" id="IPR019826">
    <property type="entry name" value="Carboxylesterase_B_AS"/>
</dbReference>
<feature type="domain" description="Carboxylesterase type B" evidence="4">
    <location>
        <begin position="13"/>
        <end position="211"/>
    </location>
</feature>
<evidence type="ECO:0000256" key="1">
    <source>
        <dbReference type="ARBA" id="ARBA00005964"/>
    </source>
</evidence>
<dbReference type="PANTHER" id="PTHR43142:SF11">
    <property type="entry name" value="CARBOXYLIC ESTER HYDROLASE"/>
    <property type="match status" value="1"/>
</dbReference>
<comment type="similarity">
    <text evidence="1 3">Belongs to the type-B carboxylesterase/lipase family.</text>
</comment>
<dbReference type="GO" id="GO:0017000">
    <property type="term" value="P:antibiotic biosynthetic process"/>
    <property type="evidence" value="ECO:0007669"/>
    <property type="project" value="UniProtKB-ARBA"/>
</dbReference>
<dbReference type="Proteomes" id="UP001219568">
    <property type="component" value="Unassembled WGS sequence"/>
</dbReference>
<sequence>MESVYDYSHPHLGNFRGLTSESTQRFLGVRYANLSDKFSPAKVNEEAGHLTDATAFGPAAPSPPNGVEHEFQLIQKALPYSPVTQSDTECLNLNITAPKGTSPTSNLPVIAYLHGGGFVIGANFWPHYRLGAPGFLTSCELVSHGYKPNNGLHDQRVALLWIQKFISGFGGDPSNITLAGESAGGVSATTQLQSEIPLFRRMVCLGGTNLLMQPLPDVVSEKTYQEVIGRLGLTQLEPSARSQRPSSANTGGDLGIKSRTYAEIYEGSSELDLPGREWCEEIMVGDSQMDASIFASMFDRNLAGVAEAFYDSFTRSLGSEDRAIQVSKAYNISEALSDEKALENILNFAQDLKFFFPVLCYAHCWSGRAYVFHFNEPNTWDGPLKGHANHILDVAYLFQNYNEHVTDRQRAVATQFAEDLILFANSKSPWRPFKYENMDLYSRIYGVDLPVNPNRVATVKGPVELSKRRDVIFEIMKTIPADELSKAWGMFMTGM</sequence>
<evidence type="ECO:0000256" key="2">
    <source>
        <dbReference type="ARBA" id="ARBA00022801"/>
    </source>
</evidence>
<accession>A0AAD6I2B2</accession>
<reference evidence="5" key="2">
    <citation type="submission" date="2023-01" db="EMBL/GenBank/DDBJ databases">
        <authorList>
            <person name="Petersen C."/>
        </authorList>
    </citation>
    <scope>NUCLEOTIDE SEQUENCE</scope>
    <source>
        <strain evidence="5">IBT 15450</strain>
    </source>
</reference>
<dbReference type="InterPro" id="IPR002018">
    <property type="entry name" value="CarbesteraseB"/>
</dbReference>